<gene>
    <name evidence="2" type="ORF">ACFFTR_01265</name>
</gene>
<evidence type="ECO:0000313" key="3">
    <source>
        <dbReference type="Proteomes" id="UP001589608"/>
    </source>
</evidence>
<keyword evidence="3" id="KW-1185">Reference proteome</keyword>
<proteinExistence type="predicted"/>
<dbReference type="Pfam" id="PF01593">
    <property type="entry name" value="Amino_oxidase"/>
    <property type="match status" value="1"/>
</dbReference>
<organism evidence="2 3">
    <name type="scientific">Dactylosporangium vinaceum</name>
    <dbReference type="NCBI Taxonomy" id="53362"/>
    <lineage>
        <taxon>Bacteria</taxon>
        <taxon>Bacillati</taxon>
        <taxon>Actinomycetota</taxon>
        <taxon>Actinomycetes</taxon>
        <taxon>Micromonosporales</taxon>
        <taxon>Micromonosporaceae</taxon>
        <taxon>Dactylosporangium</taxon>
    </lineage>
</organism>
<dbReference type="InterPro" id="IPR002937">
    <property type="entry name" value="Amino_oxidase"/>
</dbReference>
<dbReference type="Gene3D" id="3.50.50.60">
    <property type="entry name" value="FAD/NAD(P)-binding domain"/>
    <property type="match status" value="2"/>
</dbReference>
<name>A0ABV5LYM9_9ACTN</name>
<dbReference type="RefSeq" id="WP_223097699.1">
    <property type="nucleotide sequence ID" value="NZ_CP061913.1"/>
</dbReference>
<sequence length="389" mass="41636">MRRSVAVIGAGAGGAAAAYCLAKAGLEVDVYEASGGVGGLARSVGLWGQSVGVGPQHFFSADPRVNELWLEVVGGDFEMVEPVVGSHPARAAAAGSGLGGLLRGVWPRHGRRAAVPEFAHPRHGFGEVYSRMCEFVEKRGGRVHLDTPVAQLVVDDDRVVGVRLNNADVYEHDHVVSSMPPAVLAGRLPAVPAAVAAAGAGLTLGNTVVVYLLTSGQSVFRDTWINVRDPSLRTGRITNFDNWVPAAKRGEPETVVALEYWCSGEHEFWRWEDEQYVALARNELAATGLVDIDEILDGVALRVPKSLPVYRESLRRHLDVLEDHLQGLSGLEVIGQHGPIVRNRQGHGILMGMLAAQNIVEDAGHDLWADPAVHAHPATSRITATGLVY</sequence>
<reference evidence="2 3" key="1">
    <citation type="submission" date="2024-09" db="EMBL/GenBank/DDBJ databases">
        <authorList>
            <person name="Sun Q."/>
            <person name="Mori K."/>
        </authorList>
    </citation>
    <scope>NUCLEOTIDE SEQUENCE [LARGE SCALE GENOMIC DNA]</scope>
    <source>
        <strain evidence="2 3">JCM 3307</strain>
    </source>
</reference>
<dbReference type="Proteomes" id="UP001589608">
    <property type="component" value="Unassembled WGS sequence"/>
</dbReference>
<accession>A0ABV5LYM9</accession>
<dbReference type="PANTHER" id="PTHR21197:SF0">
    <property type="entry name" value="UDP-GALACTOPYRANOSE MUTASE"/>
    <property type="match status" value="1"/>
</dbReference>
<dbReference type="InterPro" id="IPR036188">
    <property type="entry name" value="FAD/NAD-bd_sf"/>
</dbReference>
<dbReference type="Pfam" id="PF13450">
    <property type="entry name" value="NAD_binding_8"/>
    <property type="match status" value="1"/>
</dbReference>
<protein>
    <submittedName>
        <fullName evidence="2">FAD-dependent oxidoreductase</fullName>
    </submittedName>
</protein>
<comment type="caution">
    <text evidence="2">The sequence shown here is derived from an EMBL/GenBank/DDBJ whole genome shotgun (WGS) entry which is preliminary data.</text>
</comment>
<dbReference type="EMBL" id="JBHMCA010000007">
    <property type="protein sequence ID" value="MFB9441712.1"/>
    <property type="molecule type" value="Genomic_DNA"/>
</dbReference>
<dbReference type="SUPFAM" id="SSF51905">
    <property type="entry name" value="FAD/NAD(P)-binding domain"/>
    <property type="match status" value="1"/>
</dbReference>
<dbReference type="PRINTS" id="PR00419">
    <property type="entry name" value="ADXRDTASE"/>
</dbReference>
<dbReference type="PANTHER" id="PTHR21197">
    <property type="entry name" value="UDP-GALACTOPYRANOSE MUTASE"/>
    <property type="match status" value="1"/>
</dbReference>
<evidence type="ECO:0000313" key="2">
    <source>
        <dbReference type="EMBL" id="MFB9441712.1"/>
    </source>
</evidence>
<evidence type="ECO:0000259" key="1">
    <source>
        <dbReference type="Pfam" id="PF01593"/>
    </source>
</evidence>
<feature type="domain" description="Amine oxidase" evidence="1">
    <location>
        <begin position="116"/>
        <end position="286"/>
    </location>
</feature>